<dbReference type="GeneID" id="97821544"/>
<dbReference type="RefSeq" id="WP_231726972.1">
    <property type="nucleotide sequence ID" value="NZ_BJOB01000022.1"/>
</dbReference>
<gene>
    <name evidence="2" type="ORF">AAF454_12780</name>
</gene>
<organism evidence="2 3">
    <name type="scientific">Kurthia gibsonii</name>
    <dbReference type="NCBI Taxonomy" id="33946"/>
    <lineage>
        <taxon>Bacteria</taxon>
        <taxon>Bacillati</taxon>
        <taxon>Bacillota</taxon>
        <taxon>Bacilli</taxon>
        <taxon>Bacillales</taxon>
        <taxon>Caryophanaceae</taxon>
        <taxon>Kurthia</taxon>
    </lineage>
</organism>
<keyword evidence="1" id="KW-0472">Membrane</keyword>
<accession>A0ABU9LP51</accession>
<feature type="transmembrane region" description="Helical" evidence="1">
    <location>
        <begin position="21"/>
        <end position="38"/>
    </location>
</feature>
<comment type="caution">
    <text evidence="2">The sequence shown here is derived from an EMBL/GenBank/DDBJ whole genome shotgun (WGS) entry which is preliminary data.</text>
</comment>
<evidence type="ECO:0000256" key="1">
    <source>
        <dbReference type="SAM" id="Phobius"/>
    </source>
</evidence>
<protein>
    <submittedName>
        <fullName evidence="2">Teichoic acid D-Ala incorporation-associated protein DltX</fullName>
    </submittedName>
</protein>
<evidence type="ECO:0000313" key="2">
    <source>
        <dbReference type="EMBL" id="MEL5989279.1"/>
    </source>
</evidence>
<keyword evidence="3" id="KW-1185">Reference proteome</keyword>
<evidence type="ECO:0000313" key="3">
    <source>
        <dbReference type="Proteomes" id="UP001398420"/>
    </source>
</evidence>
<proteinExistence type="predicted"/>
<keyword evidence="1" id="KW-0812">Transmembrane</keyword>
<dbReference type="Proteomes" id="UP001398420">
    <property type="component" value="Unassembled WGS sequence"/>
</dbReference>
<dbReference type="Pfam" id="PF12459">
    <property type="entry name" value="DltX"/>
    <property type="match status" value="1"/>
</dbReference>
<dbReference type="EMBL" id="JBCEWA010000010">
    <property type="protein sequence ID" value="MEL5989279.1"/>
    <property type="molecule type" value="Genomic_DNA"/>
</dbReference>
<keyword evidence="1" id="KW-1133">Transmembrane helix</keyword>
<reference evidence="2 3" key="1">
    <citation type="submission" date="2024-04" db="EMBL/GenBank/DDBJ databases">
        <authorList>
            <person name="Wu Y.S."/>
            <person name="Zhang L."/>
        </authorList>
    </citation>
    <scope>NUCLEOTIDE SEQUENCE [LARGE SCALE GENOMIC DNA]</scope>
    <source>
        <strain evidence="2 3">KG-01</strain>
    </source>
</reference>
<name>A0ABU9LP51_9BACL</name>
<sequence>MVNKEKKEEEKMSVPRAIGQTFFYFAIMVLLVLIYGFHDMSAGPFIYTEF</sequence>
<dbReference type="InterPro" id="IPR021008">
    <property type="entry name" value="DltX"/>
</dbReference>